<dbReference type="Pfam" id="PF05994">
    <property type="entry name" value="FragX_IP"/>
    <property type="match status" value="1"/>
</dbReference>
<sequence>MYISPEERHMYVKVIAFCLYLMDGEVSNVAKLDQKKRINIPKFDKIFKSIEVVPLFGDMQIQPFSFVKRSPFYDASKWPLSSVKKLKTIREHHDEYVTHLARIKNEVSVYDKEGPRTDAENREIANLTLSGLQLLCSWTCDVMETVSWKLLHPTNSRDNPECPDTAEEYERATKYNYSPHEKAALIEVISMIKGVQLLIGKMEAEFSMAIRRHIYADLQDFVQLTIRDPLNKAIKNKKDFLCGIMNSIIDTCSDNSASDQLNKYGSRSSDLSVKSTKKTKKSDSSSMSDIRLKRRSVAPSSTQLYMARTMLESLISEKSGSSGKRIFRKDIDTKHLDKMVNFLRVSYYWPALLHLSRSLELCADLSQLWFREFYLEMTMGKRIQFPIDMSIPWILIEHILSSQDPALMECILYQLDLYNDAANYSLKRFKKQFLYDEVEAEVNLCFDQFVYKLSDAVFMHYKQLAACMLLDKGFKTDCARLGITIRTPPAARFEVLLKQRHLQLLGRSIDLNRLISQRINVAIQRSLDVAISKFESEGLYYVMTLENLLETNQLCYRLLKEQLGALGVFEDLLVEANHQVSSPNGRITLHIYLELSADIIPNYCFNTTTRRFVNYRKPPDREKAPVVAYPYEFGSKSLNAAFSNISAMYNGFVGLPHLKVITKILGYQGIAAILDELLGLARTVINEPLKAHARVLYNLAPKMCKLPRYDYGAEGVLQYYIHHNKDFLTYAPLKKELCQSLRELGNVISLCMQLELALAQEEMLDLLSAAAFTNVIPKPAANNLEEQEVKIKRLENKYSRIQIASVVQQLGGEKQAQIAKESELLTKERLCCGLNIFEMVLTRLRDCLLSDTIWRGDAPLNGVMWVDECVEFHRLWSGFQFVLCLMQVQNSYSNPLDTNSGTQNGAAAANVLGIEEIFGDGIYWAGCAIIRLLGQYRRFEVLDYSYHLLRVHRAEPRSATAGPNKETPATGTTVPVHLLVDRIRRVQATNNQIFAIIGNYMQQMEEQEEELLLQHFPPPVYQPTANRSTGSGAANGHQYTT</sequence>
<accession>A0A915DJJ2</accession>
<evidence type="ECO:0000256" key="1">
    <source>
        <dbReference type="SAM" id="MobiDB-lite"/>
    </source>
</evidence>
<proteinExistence type="predicted"/>
<dbReference type="Proteomes" id="UP000887574">
    <property type="component" value="Unplaced"/>
</dbReference>
<evidence type="ECO:0000313" key="3">
    <source>
        <dbReference type="WBParaSite" id="jg20668"/>
    </source>
</evidence>
<dbReference type="PIRSF" id="PIRSF008153">
    <property type="entry name" value="FMR1_interacting"/>
    <property type="match status" value="1"/>
</dbReference>
<evidence type="ECO:0000313" key="2">
    <source>
        <dbReference type="Proteomes" id="UP000887574"/>
    </source>
</evidence>
<feature type="compositionally biased region" description="Polar residues" evidence="1">
    <location>
        <begin position="1023"/>
        <end position="1041"/>
    </location>
</feature>
<dbReference type="InterPro" id="IPR008081">
    <property type="entry name" value="Cytoplasmic_FMR1-int"/>
</dbReference>
<dbReference type="GO" id="GO:0031267">
    <property type="term" value="F:small GTPase binding"/>
    <property type="evidence" value="ECO:0007669"/>
    <property type="project" value="InterPro"/>
</dbReference>
<dbReference type="WBParaSite" id="jg20668">
    <property type="protein sequence ID" value="jg20668"/>
    <property type="gene ID" value="jg20668"/>
</dbReference>
<name>A0A915DJJ2_9BILA</name>
<feature type="region of interest" description="Disordered" evidence="1">
    <location>
        <begin position="1022"/>
        <end position="1041"/>
    </location>
</feature>
<dbReference type="PRINTS" id="PR01698">
    <property type="entry name" value="CYTOFMRPINTP"/>
</dbReference>
<feature type="region of interest" description="Disordered" evidence="1">
    <location>
        <begin position="264"/>
        <end position="295"/>
    </location>
</feature>
<protein>
    <submittedName>
        <fullName evidence="3">Cytoplasmic FMR1-interacting protein</fullName>
    </submittedName>
</protein>
<keyword evidence="2" id="KW-1185">Reference proteome</keyword>
<dbReference type="AlphaFoldDB" id="A0A915DJJ2"/>
<reference evidence="3" key="1">
    <citation type="submission" date="2022-11" db="UniProtKB">
        <authorList>
            <consortium name="WormBaseParasite"/>
        </authorList>
    </citation>
    <scope>IDENTIFICATION</scope>
</reference>
<dbReference type="GO" id="GO:0030833">
    <property type="term" value="P:regulation of actin filament polymerization"/>
    <property type="evidence" value="ECO:0007669"/>
    <property type="project" value="InterPro"/>
</dbReference>
<dbReference type="PANTHER" id="PTHR12195">
    <property type="entry name" value="CYTOPLASMIC FMR1-INTERACTING PROTEIN-RELATED"/>
    <property type="match status" value="1"/>
</dbReference>
<organism evidence="2 3">
    <name type="scientific">Ditylenchus dipsaci</name>
    <dbReference type="NCBI Taxonomy" id="166011"/>
    <lineage>
        <taxon>Eukaryota</taxon>
        <taxon>Metazoa</taxon>
        <taxon>Ecdysozoa</taxon>
        <taxon>Nematoda</taxon>
        <taxon>Chromadorea</taxon>
        <taxon>Rhabditida</taxon>
        <taxon>Tylenchina</taxon>
        <taxon>Tylenchomorpha</taxon>
        <taxon>Sphaerularioidea</taxon>
        <taxon>Anguinidae</taxon>
        <taxon>Anguininae</taxon>
        <taxon>Ditylenchus</taxon>
    </lineage>
</organism>